<dbReference type="Proteomes" id="UP000030655">
    <property type="component" value="Unassembled WGS sequence"/>
</dbReference>
<dbReference type="HOGENOM" id="CLU_2132924_0_0_1"/>
<reference evidence="2 3" key="2">
    <citation type="submission" date="2014-03" db="EMBL/GenBank/DDBJ databases">
        <title>The Genome Sequence of Anncaliia algerae insect isolate PRA339.</title>
        <authorList>
            <consortium name="The Broad Institute Genome Sequencing Platform"/>
            <consortium name="The Broad Institute Genome Sequencing Center for Infectious Disease"/>
            <person name="Cuomo C."/>
            <person name="Becnel J."/>
            <person name="Sanscrainte N."/>
            <person name="Walker B."/>
            <person name="Young S.K."/>
            <person name="Zeng Q."/>
            <person name="Gargeya S."/>
            <person name="Fitzgerald M."/>
            <person name="Haas B."/>
            <person name="Abouelleil A."/>
            <person name="Alvarado L."/>
            <person name="Arachchi H.M."/>
            <person name="Berlin A.M."/>
            <person name="Chapman S.B."/>
            <person name="Dewar J."/>
            <person name="Goldberg J."/>
            <person name="Griggs A."/>
            <person name="Gujja S."/>
            <person name="Hansen M."/>
            <person name="Howarth C."/>
            <person name="Imamovic A."/>
            <person name="Larimer J."/>
            <person name="McCowan C."/>
            <person name="Murphy C."/>
            <person name="Neiman D."/>
            <person name="Pearson M."/>
            <person name="Priest M."/>
            <person name="Roberts A."/>
            <person name="Saif S."/>
            <person name="Shea T."/>
            <person name="Sisk P."/>
            <person name="Sykes S."/>
            <person name="Wortman J."/>
            <person name="Nusbaum C."/>
            <person name="Birren B."/>
        </authorList>
    </citation>
    <scope>NUCLEOTIDE SEQUENCE [LARGE SCALE GENOMIC DNA]</scope>
    <source>
        <strain evidence="2 3">PRA339</strain>
    </source>
</reference>
<name>A0A059EXM6_9MICR</name>
<protein>
    <submittedName>
        <fullName evidence="2">Uncharacterized protein</fullName>
    </submittedName>
</protein>
<sequence>MIYMKLFLFIELCILKNSLDDLFKYNKSINEYSDDISNGYICESEYYGYPHHKRKRKPISVVSQGLMYNKVKDKHFNKYVKEGEGKGQVITIPSKRKYKMLDFTTETKEDSIEES</sequence>
<keyword evidence="3" id="KW-1185">Reference proteome</keyword>
<feature type="chain" id="PRO_5001571760" evidence="1">
    <location>
        <begin position="19"/>
        <end position="115"/>
    </location>
</feature>
<keyword evidence="1" id="KW-0732">Signal</keyword>
<feature type="signal peptide" evidence="1">
    <location>
        <begin position="1"/>
        <end position="18"/>
    </location>
</feature>
<evidence type="ECO:0000313" key="3">
    <source>
        <dbReference type="Proteomes" id="UP000030655"/>
    </source>
</evidence>
<evidence type="ECO:0000256" key="1">
    <source>
        <dbReference type="SAM" id="SignalP"/>
    </source>
</evidence>
<organism evidence="2 3">
    <name type="scientific">Anncaliia algerae PRA339</name>
    <dbReference type="NCBI Taxonomy" id="1288291"/>
    <lineage>
        <taxon>Eukaryota</taxon>
        <taxon>Fungi</taxon>
        <taxon>Fungi incertae sedis</taxon>
        <taxon>Microsporidia</taxon>
        <taxon>Tubulinosematoidea</taxon>
        <taxon>Tubulinosematidae</taxon>
        <taxon>Anncaliia</taxon>
    </lineage>
</organism>
<gene>
    <name evidence="2" type="ORF">H312_02948</name>
</gene>
<dbReference type="VEuPathDB" id="MicrosporidiaDB:H312_02948"/>
<dbReference type="AlphaFoldDB" id="A0A059EXM6"/>
<accession>A0A059EXM6</accession>
<evidence type="ECO:0000313" key="2">
    <source>
        <dbReference type="EMBL" id="KCZ79665.1"/>
    </source>
</evidence>
<proteinExistence type="predicted"/>
<reference evidence="3" key="1">
    <citation type="submission" date="2013-02" db="EMBL/GenBank/DDBJ databases">
        <authorList>
            <consortium name="The Broad Institute Genome Sequencing Platform"/>
            <person name="Cuomo C."/>
            <person name="Becnel J."/>
            <person name="Sanscrainte N."/>
            <person name="Walker B."/>
            <person name="Young S.K."/>
            <person name="Zeng Q."/>
            <person name="Gargeya S."/>
            <person name="Fitzgerald M."/>
            <person name="Haas B."/>
            <person name="Abouelleil A."/>
            <person name="Alvarado L."/>
            <person name="Arachchi H.M."/>
            <person name="Berlin A.M."/>
            <person name="Chapman S.B."/>
            <person name="Dewar J."/>
            <person name="Goldberg J."/>
            <person name="Griggs A."/>
            <person name="Gujja S."/>
            <person name="Hansen M."/>
            <person name="Howarth C."/>
            <person name="Imamovic A."/>
            <person name="Larimer J."/>
            <person name="McCowan C."/>
            <person name="Murphy C."/>
            <person name="Neiman D."/>
            <person name="Pearson M."/>
            <person name="Priest M."/>
            <person name="Roberts A."/>
            <person name="Saif S."/>
            <person name="Shea T."/>
            <person name="Sisk P."/>
            <person name="Sykes S."/>
            <person name="Wortman J."/>
            <person name="Nusbaum C."/>
            <person name="Birren B."/>
        </authorList>
    </citation>
    <scope>NUCLEOTIDE SEQUENCE [LARGE SCALE GENOMIC DNA]</scope>
    <source>
        <strain evidence="3">PRA339</strain>
    </source>
</reference>
<dbReference type="OrthoDB" id="2186636at2759"/>
<dbReference type="EMBL" id="KK365242">
    <property type="protein sequence ID" value="KCZ79665.1"/>
    <property type="molecule type" value="Genomic_DNA"/>
</dbReference>